<dbReference type="AlphaFoldDB" id="A0A1I7XCP1"/>
<reference evidence="2" key="1">
    <citation type="submission" date="2016-11" db="UniProtKB">
        <authorList>
            <consortium name="WormBaseParasite"/>
        </authorList>
    </citation>
    <scope>IDENTIFICATION</scope>
</reference>
<evidence type="ECO:0000313" key="1">
    <source>
        <dbReference type="Proteomes" id="UP000095283"/>
    </source>
</evidence>
<name>A0A1I7XCP1_HETBA</name>
<evidence type="ECO:0000313" key="2">
    <source>
        <dbReference type="WBParaSite" id="Hba_15295"/>
    </source>
</evidence>
<sequence length="78" mass="8787">MYYLAQNKFDYITVILTRSEQGTGLFLLERVLSIGRTADQCIPTLVLLAVVEQTGIKPAYLIMLDYCFGYFALSAQLT</sequence>
<proteinExistence type="predicted"/>
<accession>A0A1I7XCP1</accession>
<organism evidence="1 2">
    <name type="scientific">Heterorhabditis bacteriophora</name>
    <name type="common">Entomopathogenic nematode worm</name>
    <dbReference type="NCBI Taxonomy" id="37862"/>
    <lineage>
        <taxon>Eukaryota</taxon>
        <taxon>Metazoa</taxon>
        <taxon>Ecdysozoa</taxon>
        <taxon>Nematoda</taxon>
        <taxon>Chromadorea</taxon>
        <taxon>Rhabditida</taxon>
        <taxon>Rhabditina</taxon>
        <taxon>Rhabditomorpha</taxon>
        <taxon>Strongyloidea</taxon>
        <taxon>Heterorhabditidae</taxon>
        <taxon>Heterorhabditis</taxon>
    </lineage>
</organism>
<protein>
    <submittedName>
        <fullName evidence="2">MFS transporter</fullName>
    </submittedName>
</protein>
<dbReference type="Proteomes" id="UP000095283">
    <property type="component" value="Unplaced"/>
</dbReference>
<keyword evidence="1" id="KW-1185">Reference proteome</keyword>
<dbReference type="WBParaSite" id="Hba_15295">
    <property type="protein sequence ID" value="Hba_15295"/>
    <property type="gene ID" value="Hba_15295"/>
</dbReference>